<organism evidence="10 11">
    <name type="scientific">Pelobacter propionicus (strain DSM 2379 / NBRC 103807 / OttBd1)</name>
    <dbReference type="NCBI Taxonomy" id="338966"/>
    <lineage>
        <taxon>Bacteria</taxon>
        <taxon>Pseudomonadati</taxon>
        <taxon>Thermodesulfobacteriota</taxon>
        <taxon>Desulfuromonadia</taxon>
        <taxon>Desulfuromonadales</taxon>
        <taxon>Desulfuromonadaceae</taxon>
        <taxon>Pelobacter</taxon>
    </lineage>
</organism>
<dbReference type="RefSeq" id="WP_011734433.1">
    <property type="nucleotide sequence ID" value="NC_008609.1"/>
</dbReference>
<dbReference type="EC" id="2.7.13.3" evidence="2"/>
<dbReference type="OrthoDB" id="9808844at2"/>
<dbReference type="SUPFAM" id="SSF47384">
    <property type="entry name" value="Homodimeric domain of signal transducing histidine kinase"/>
    <property type="match status" value="1"/>
</dbReference>
<sequence>MKNPADTYGQGRLDEELLKQLVHNEKMAELGRMSAGIVHELNAPLSVIASAAQMILRETDVPEFVREMVGRIGVEAQRLSHLARGMLSLSCRDSTLQEVDINLTIRFVLDFISYEAARRAVLVVPKLDFRLPVILLDGNKLKQILLNLVMNALQAMEDQGGVLRVETGSPLPGEVDIVINDNGPGIPAESLEKIFQPGFTTKKEGEGTGLGLFVTRMLVEQLGGRIEVDSRISEGTTFRVTLSTGERSED</sequence>
<feature type="domain" description="Histidine kinase" evidence="9">
    <location>
        <begin position="36"/>
        <end position="246"/>
    </location>
</feature>
<comment type="catalytic activity">
    <reaction evidence="1">
        <text>ATP + protein L-histidine = ADP + protein N-phospho-L-histidine.</text>
        <dbReference type="EC" id="2.7.13.3"/>
    </reaction>
</comment>
<dbReference type="PANTHER" id="PTHR43065">
    <property type="entry name" value="SENSOR HISTIDINE KINASE"/>
    <property type="match status" value="1"/>
</dbReference>
<evidence type="ECO:0000256" key="7">
    <source>
        <dbReference type="ARBA" id="ARBA00022840"/>
    </source>
</evidence>
<dbReference type="Proteomes" id="UP000006732">
    <property type="component" value="Chromosome"/>
</dbReference>
<dbReference type="Pfam" id="PF02518">
    <property type="entry name" value="HATPase_c"/>
    <property type="match status" value="1"/>
</dbReference>
<keyword evidence="7" id="KW-0067">ATP-binding</keyword>
<keyword evidence="4" id="KW-0808">Transferase</keyword>
<gene>
    <name evidence="10" type="ordered locus">Ppro_0488</name>
</gene>
<dbReference type="InterPro" id="IPR005467">
    <property type="entry name" value="His_kinase_dom"/>
</dbReference>
<dbReference type="KEGG" id="ppd:Ppro_0488"/>
<dbReference type="EMBL" id="CP000482">
    <property type="protein sequence ID" value="ABK98119.1"/>
    <property type="molecule type" value="Genomic_DNA"/>
</dbReference>
<dbReference type="SUPFAM" id="SSF55874">
    <property type="entry name" value="ATPase domain of HSP90 chaperone/DNA topoisomerase II/histidine kinase"/>
    <property type="match status" value="1"/>
</dbReference>
<dbReference type="InterPro" id="IPR036097">
    <property type="entry name" value="HisK_dim/P_sf"/>
</dbReference>
<dbReference type="InterPro" id="IPR004358">
    <property type="entry name" value="Sig_transdc_His_kin-like_C"/>
</dbReference>
<dbReference type="eggNOG" id="COG4191">
    <property type="taxonomic scope" value="Bacteria"/>
</dbReference>
<evidence type="ECO:0000313" key="10">
    <source>
        <dbReference type="EMBL" id="ABK98119.1"/>
    </source>
</evidence>
<dbReference type="SMART" id="SM00388">
    <property type="entry name" value="HisKA"/>
    <property type="match status" value="1"/>
</dbReference>
<evidence type="ECO:0000256" key="8">
    <source>
        <dbReference type="ARBA" id="ARBA00023012"/>
    </source>
</evidence>
<keyword evidence="3" id="KW-0597">Phosphoprotein</keyword>
<dbReference type="GO" id="GO:0005524">
    <property type="term" value="F:ATP binding"/>
    <property type="evidence" value="ECO:0007669"/>
    <property type="project" value="UniProtKB-KW"/>
</dbReference>
<dbReference type="Gene3D" id="3.30.565.10">
    <property type="entry name" value="Histidine kinase-like ATPase, C-terminal domain"/>
    <property type="match status" value="1"/>
</dbReference>
<dbReference type="HOGENOM" id="CLU_000445_89_1_7"/>
<dbReference type="GO" id="GO:0000155">
    <property type="term" value="F:phosphorelay sensor kinase activity"/>
    <property type="evidence" value="ECO:0007669"/>
    <property type="project" value="InterPro"/>
</dbReference>
<keyword evidence="8" id="KW-0902">Two-component regulatory system</keyword>
<dbReference type="AlphaFoldDB" id="A1AL99"/>
<evidence type="ECO:0000256" key="4">
    <source>
        <dbReference type="ARBA" id="ARBA00022679"/>
    </source>
</evidence>
<dbReference type="InterPro" id="IPR003594">
    <property type="entry name" value="HATPase_dom"/>
</dbReference>
<evidence type="ECO:0000259" key="9">
    <source>
        <dbReference type="PROSITE" id="PS50109"/>
    </source>
</evidence>
<keyword evidence="6 10" id="KW-0418">Kinase</keyword>
<dbReference type="PROSITE" id="PS50109">
    <property type="entry name" value="HIS_KIN"/>
    <property type="match status" value="1"/>
</dbReference>
<evidence type="ECO:0000313" key="11">
    <source>
        <dbReference type="Proteomes" id="UP000006732"/>
    </source>
</evidence>
<accession>A1AL99</accession>
<dbReference type="CDD" id="cd00075">
    <property type="entry name" value="HATPase"/>
    <property type="match status" value="1"/>
</dbReference>
<dbReference type="Pfam" id="PF00512">
    <property type="entry name" value="HisKA"/>
    <property type="match status" value="1"/>
</dbReference>
<proteinExistence type="predicted"/>
<evidence type="ECO:0000256" key="2">
    <source>
        <dbReference type="ARBA" id="ARBA00012438"/>
    </source>
</evidence>
<protein>
    <recommendedName>
        <fullName evidence="2">histidine kinase</fullName>
        <ecNumber evidence="2">2.7.13.3</ecNumber>
    </recommendedName>
</protein>
<dbReference type="InterPro" id="IPR003661">
    <property type="entry name" value="HisK_dim/P_dom"/>
</dbReference>
<dbReference type="PANTHER" id="PTHR43065:SF10">
    <property type="entry name" value="PEROXIDE STRESS-ACTIVATED HISTIDINE KINASE MAK3"/>
    <property type="match status" value="1"/>
</dbReference>
<dbReference type="PRINTS" id="PR00344">
    <property type="entry name" value="BCTRLSENSOR"/>
</dbReference>
<dbReference type="STRING" id="338966.Ppro_0488"/>
<dbReference type="Gene3D" id="1.10.287.130">
    <property type="match status" value="1"/>
</dbReference>
<keyword evidence="11" id="KW-1185">Reference proteome</keyword>
<name>A1AL99_PELPD</name>
<evidence type="ECO:0000256" key="5">
    <source>
        <dbReference type="ARBA" id="ARBA00022741"/>
    </source>
</evidence>
<reference evidence="10 11" key="1">
    <citation type="submission" date="2006-10" db="EMBL/GenBank/DDBJ databases">
        <title>Complete sequence of chromosome of Pelobacter propionicus DSM 2379.</title>
        <authorList>
            <consortium name="US DOE Joint Genome Institute"/>
            <person name="Copeland A."/>
            <person name="Lucas S."/>
            <person name="Lapidus A."/>
            <person name="Barry K."/>
            <person name="Detter J.C."/>
            <person name="Glavina del Rio T."/>
            <person name="Hammon N."/>
            <person name="Israni S."/>
            <person name="Dalin E."/>
            <person name="Tice H."/>
            <person name="Pitluck S."/>
            <person name="Saunders E."/>
            <person name="Brettin T."/>
            <person name="Bruce D."/>
            <person name="Han C."/>
            <person name="Tapia R."/>
            <person name="Schmutz J."/>
            <person name="Larimer F."/>
            <person name="Land M."/>
            <person name="Hauser L."/>
            <person name="Kyrpides N."/>
            <person name="Kim E."/>
            <person name="Lovley D."/>
            <person name="Richardson P."/>
        </authorList>
    </citation>
    <scope>NUCLEOTIDE SEQUENCE [LARGE SCALE GENOMIC DNA]</scope>
    <source>
        <strain evidence="11">DSM 2379 / NBRC 103807 / OttBd1</strain>
    </source>
</reference>
<dbReference type="CDD" id="cd00082">
    <property type="entry name" value="HisKA"/>
    <property type="match status" value="1"/>
</dbReference>
<evidence type="ECO:0000256" key="3">
    <source>
        <dbReference type="ARBA" id="ARBA00022553"/>
    </source>
</evidence>
<dbReference type="InterPro" id="IPR036890">
    <property type="entry name" value="HATPase_C_sf"/>
</dbReference>
<evidence type="ECO:0000256" key="6">
    <source>
        <dbReference type="ARBA" id="ARBA00022777"/>
    </source>
</evidence>
<dbReference type="SMART" id="SM00387">
    <property type="entry name" value="HATPase_c"/>
    <property type="match status" value="1"/>
</dbReference>
<evidence type="ECO:0000256" key="1">
    <source>
        <dbReference type="ARBA" id="ARBA00000085"/>
    </source>
</evidence>
<keyword evidence="5" id="KW-0547">Nucleotide-binding</keyword>